<proteinExistence type="predicted"/>
<dbReference type="EMBL" id="CP017708">
    <property type="protein sequence ID" value="WAN68558.1"/>
    <property type="molecule type" value="Genomic_DNA"/>
</dbReference>
<dbReference type="AlphaFoldDB" id="A0A9Q9SRX3"/>
<accession>A0A9Q9SRX3</accession>
<gene>
    <name evidence="1" type="ORF">BJP36_39985</name>
</gene>
<reference evidence="1" key="2">
    <citation type="submission" date="2022-10" db="EMBL/GenBank/DDBJ databases">
        <authorList>
            <person name="Ngo T.-E."/>
        </authorList>
    </citation>
    <scope>NUCLEOTIDE SEQUENCE</scope>
    <source>
        <strain evidence="1">JHB</strain>
    </source>
</reference>
<reference evidence="1" key="1">
    <citation type="journal article" date="2017" name="Proc. Natl. Acad. Sci. U.S.A.">
        <title>Comparative genomics uncovers the prolific and distinctive metabolic potential of the cyanobacterial genus Moorea.</title>
        <authorList>
            <person name="Leao T."/>
            <person name="Castelao G."/>
            <person name="Korobeynikov A."/>
            <person name="Monroe E.A."/>
            <person name="Podell S."/>
            <person name="Glukhov E."/>
            <person name="Allen E.E."/>
            <person name="Gerwick W.H."/>
            <person name="Gerwick L."/>
        </authorList>
    </citation>
    <scope>NUCLEOTIDE SEQUENCE</scope>
    <source>
        <strain evidence="1">JHB</strain>
    </source>
</reference>
<evidence type="ECO:0000313" key="1">
    <source>
        <dbReference type="EMBL" id="WAN68558.1"/>
    </source>
</evidence>
<dbReference type="Proteomes" id="UP000176944">
    <property type="component" value="Chromosome"/>
</dbReference>
<organism evidence="1">
    <name type="scientific">Moorena producens (strain JHB)</name>
    <dbReference type="NCBI Taxonomy" id="1454205"/>
    <lineage>
        <taxon>Bacteria</taxon>
        <taxon>Bacillati</taxon>
        <taxon>Cyanobacteriota</taxon>
        <taxon>Cyanophyceae</taxon>
        <taxon>Coleofasciculales</taxon>
        <taxon>Coleofasciculaceae</taxon>
        <taxon>Moorena</taxon>
    </lineage>
</organism>
<name>A0A9Q9SRX3_MOOP1</name>
<sequence length="43" mass="4982">MRALEFPGFLWKLQTPTAEMIEAKNADYVKKCNNRRNTLDLPG</sequence>
<protein>
    <submittedName>
        <fullName evidence="1">Uncharacterized protein</fullName>
    </submittedName>
</protein>